<reference evidence="11" key="2">
    <citation type="submission" date="2023-02" db="EMBL/GenBank/DDBJ databases">
        <authorList>
            <consortium name="DOE Joint Genome Institute"/>
            <person name="Mondo S.J."/>
            <person name="Chang Y."/>
            <person name="Wang Y."/>
            <person name="Ahrendt S."/>
            <person name="Andreopoulos W."/>
            <person name="Barry K."/>
            <person name="Beard J."/>
            <person name="Benny G.L."/>
            <person name="Blankenship S."/>
            <person name="Bonito G."/>
            <person name="Cuomo C."/>
            <person name="Desiro A."/>
            <person name="Gervers K.A."/>
            <person name="Hundley H."/>
            <person name="Kuo A."/>
            <person name="LaButti K."/>
            <person name="Lang B.F."/>
            <person name="Lipzen A."/>
            <person name="O'Donnell K."/>
            <person name="Pangilinan J."/>
            <person name="Reynolds N."/>
            <person name="Sandor L."/>
            <person name="Smith M.W."/>
            <person name="Tsang A."/>
            <person name="Grigoriev I.V."/>
            <person name="Stajich J.E."/>
            <person name="Spatafora J.W."/>
        </authorList>
    </citation>
    <scope>NUCLEOTIDE SEQUENCE</scope>
    <source>
        <strain evidence="11">RSA 2281</strain>
    </source>
</reference>
<comment type="caution">
    <text evidence="11">The sequence shown here is derived from an EMBL/GenBank/DDBJ whole genome shotgun (WGS) entry which is preliminary data.</text>
</comment>
<dbReference type="InterPro" id="IPR022755">
    <property type="entry name" value="Znf_C2H2_jaz"/>
</dbReference>
<keyword evidence="3" id="KW-0690">Ribosome biogenesis</keyword>
<reference evidence="11" key="1">
    <citation type="journal article" date="2022" name="IScience">
        <title>Evolution of zygomycete secretomes and the origins of terrestrial fungal ecologies.</title>
        <authorList>
            <person name="Chang Y."/>
            <person name="Wang Y."/>
            <person name="Mondo S."/>
            <person name="Ahrendt S."/>
            <person name="Andreopoulos W."/>
            <person name="Barry K."/>
            <person name="Beard J."/>
            <person name="Benny G.L."/>
            <person name="Blankenship S."/>
            <person name="Bonito G."/>
            <person name="Cuomo C."/>
            <person name="Desiro A."/>
            <person name="Gervers K.A."/>
            <person name="Hundley H."/>
            <person name="Kuo A."/>
            <person name="LaButti K."/>
            <person name="Lang B.F."/>
            <person name="Lipzen A."/>
            <person name="O'Donnell K."/>
            <person name="Pangilinan J."/>
            <person name="Reynolds N."/>
            <person name="Sandor L."/>
            <person name="Smith M.E."/>
            <person name="Tsang A."/>
            <person name="Grigoriev I.V."/>
            <person name="Stajich J.E."/>
            <person name="Spatafora J.W."/>
        </authorList>
    </citation>
    <scope>NUCLEOTIDE SEQUENCE</scope>
    <source>
        <strain evidence="11">RSA 2281</strain>
    </source>
</reference>
<evidence type="ECO:0000259" key="10">
    <source>
        <dbReference type="PROSITE" id="PS50157"/>
    </source>
</evidence>
<dbReference type="InterPro" id="IPR041661">
    <property type="entry name" value="ZN622/Rei1/Reh1_Znf-C2H2"/>
</dbReference>
<protein>
    <submittedName>
        <fullName evidence="11">C2H2 type zinc-finger-domain-containing protein</fullName>
    </submittedName>
</protein>
<evidence type="ECO:0000256" key="3">
    <source>
        <dbReference type="ARBA" id="ARBA00022517"/>
    </source>
</evidence>
<dbReference type="InterPro" id="IPR036236">
    <property type="entry name" value="Znf_C2H2_sf"/>
</dbReference>
<evidence type="ECO:0000256" key="7">
    <source>
        <dbReference type="ARBA" id="ARBA00022833"/>
    </source>
</evidence>
<dbReference type="InterPro" id="IPR040025">
    <property type="entry name" value="Znf622/Rei1/Reh1"/>
</dbReference>
<dbReference type="Pfam" id="PF12171">
    <property type="entry name" value="zf-C2H2_jaz"/>
    <property type="match status" value="1"/>
</dbReference>
<keyword evidence="7" id="KW-0862">Zinc</keyword>
<evidence type="ECO:0000256" key="2">
    <source>
        <dbReference type="ARBA" id="ARBA00022490"/>
    </source>
</evidence>
<keyword evidence="2" id="KW-0963">Cytoplasm</keyword>
<dbReference type="Pfam" id="PF12756">
    <property type="entry name" value="zf-C2H2_2"/>
    <property type="match status" value="1"/>
</dbReference>
<dbReference type="SMART" id="SM00355">
    <property type="entry name" value="ZnF_C2H2"/>
    <property type="match status" value="4"/>
</dbReference>
<evidence type="ECO:0000313" key="12">
    <source>
        <dbReference type="Proteomes" id="UP001209540"/>
    </source>
</evidence>
<evidence type="ECO:0000256" key="1">
    <source>
        <dbReference type="ARBA" id="ARBA00004496"/>
    </source>
</evidence>
<dbReference type="Gene3D" id="3.30.160.60">
    <property type="entry name" value="Classic Zinc Finger"/>
    <property type="match status" value="1"/>
</dbReference>
<proteinExistence type="inferred from homology"/>
<gene>
    <name evidence="11" type="ORF">BDA99DRAFT_522906</name>
</gene>
<organism evidence="11 12">
    <name type="scientific">Phascolomyces articulosus</name>
    <dbReference type="NCBI Taxonomy" id="60185"/>
    <lineage>
        <taxon>Eukaryota</taxon>
        <taxon>Fungi</taxon>
        <taxon>Fungi incertae sedis</taxon>
        <taxon>Mucoromycota</taxon>
        <taxon>Mucoromycotina</taxon>
        <taxon>Mucoromycetes</taxon>
        <taxon>Mucorales</taxon>
        <taxon>Lichtheimiaceae</taxon>
        <taxon>Phascolomyces</taxon>
    </lineage>
</organism>
<evidence type="ECO:0000313" key="11">
    <source>
        <dbReference type="EMBL" id="KAI9250591.1"/>
    </source>
</evidence>
<comment type="subcellular location">
    <subcellularLocation>
        <location evidence="1">Cytoplasm</location>
    </subcellularLocation>
</comment>
<dbReference type="SMART" id="SM00451">
    <property type="entry name" value="ZnF_U1"/>
    <property type="match status" value="2"/>
</dbReference>
<dbReference type="GO" id="GO:0008270">
    <property type="term" value="F:zinc ion binding"/>
    <property type="evidence" value="ECO:0007669"/>
    <property type="project" value="UniProtKB-KW"/>
</dbReference>
<evidence type="ECO:0000256" key="6">
    <source>
        <dbReference type="ARBA" id="ARBA00022771"/>
    </source>
</evidence>
<evidence type="ECO:0000256" key="4">
    <source>
        <dbReference type="ARBA" id="ARBA00022723"/>
    </source>
</evidence>
<dbReference type="SUPFAM" id="SSF57667">
    <property type="entry name" value="beta-beta-alpha zinc fingers"/>
    <property type="match status" value="2"/>
</dbReference>
<keyword evidence="12" id="KW-1185">Reference proteome</keyword>
<dbReference type="GO" id="GO:0030687">
    <property type="term" value="C:preribosome, large subunit precursor"/>
    <property type="evidence" value="ECO:0007669"/>
    <property type="project" value="TreeGrafter"/>
</dbReference>
<keyword evidence="6 9" id="KW-0863">Zinc-finger</keyword>
<dbReference type="PROSITE" id="PS50157">
    <property type="entry name" value="ZINC_FINGER_C2H2_2"/>
    <property type="match status" value="1"/>
</dbReference>
<evidence type="ECO:0000256" key="9">
    <source>
        <dbReference type="PROSITE-ProRule" id="PRU00042"/>
    </source>
</evidence>
<dbReference type="GO" id="GO:0005737">
    <property type="term" value="C:cytoplasm"/>
    <property type="evidence" value="ECO:0007669"/>
    <property type="project" value="UniProtKB-SubCell"/>
</dbReference>
<dbReference type="GO" id="GO:0042273">
    <property type="term" value="P:ribosomal large subunit biogenesis"/>
    <property type="evidence" value="ECO:0007669"/>
    <property type="project" value="TreeGrafter"/>
</dbReference>
<dbReference type="InterPro" id="IPR013087">
    <property type="entry name" value="Znf_C2H2_type"/>
</dbReference>
<evidence type="ECO:0000256" key="8">
    <source>
        <dbReference type="ARBA" id="ARBA00034126"/>
    </source>
</evidence>
<dbReference type="GO" id="GO:0003676">
    <property type="term" value="F:nucleic acid binding"/>
    <property type="evidence" value="ECO:0007669"/>
    <property type="project" value="InterPro"/>
</dbReference>
<name>A0AAD5K1J9_9FUNG</name>
<keyword evidence="5" id="KW-0677">Repeat</keyword>
<sequence length="398" mass="45977">MSAVLSTPPFQRGPIQTRNTAFTCISCRIAFPTSERQRNHCRTDWHKYNLKRKIADLPPLNAEQFAQKVLAQQAQNRAAEERQGLIYECTTCRKSYYSENGYHNHMQSKKHREMEIKNEILGSHDYPRNYPTSGGRQRQPQQLAPLFSDQSDQSDLEDDIKPINTLNDPLRLCLFCSFPNSDFDGNMDHMTKIHGFFLPDDEYLHDKKGLIAYLSDKIEHEHFCLYCNGRGKEWKSAQAARAHMLDKGHCKMAYDDSEEPEDLLCFYDFEPLQESVPATKTNDDTELVLVNGARLGHRQNVRFFRQRLRRNREEDEKASPAKLLEEAEAFAREQGLSRKERRNLLAITDGRRGVGNHDQNASTLNGIREAAVRRNFRGDIGIKHNLGTTLRLRNQVPI</sequence>
<evidence type="ECO:0000256" key="5">
    <source>
        <dbReference type="ARBA" id="ARBA00022737"/>
    </source>
</evidence>
<dbReference type="PANTHER" id="PTHR13182">
    <property type="entry name" value="ZINC FINGER PROTEIN 622"/>
    <property type="match status" value="1"/>
</dbReference>
<comment type="similarity">
    <text evidence="8">Belongs to the REI1 family.</text>
</comment>
<dbReference type="EMBL" id="JAIXMP010000032">
    <property type="protein sequence ID" value="KAI9250591.1"/>
    <property type="molecule type" value="Genomic_DNA"/>
</dbReference>
<feature type="domain" description="C2H2-type" evidence="10">
    <location>
        <begin position="87"/>
        <end position="116"/>
    </location>
</feature>
<accession>A0AAD5K1J9</accession>
<dbReference type="Proteomes" id="UP001209540">
    <property type="component" value="Unassembled WGS sequence"/>
</dbReference>
<dbReference type="AlphaFoldDB" id="A0AAD5K1J9"/>
<keyword evidence="4" id="KW-0479">Metal-binding</keyword>
<dbReference type="PANTHER" id="PTHR13182:SF8">
    <property type="entry name" value="CYTOPLASMIC 60S SUBUNIT BIOGENESIS FACTOR ZNF622"/>
    <property type="match status" value="1"/>
</dbReference>
<dbReference type="PROSITE" id="PS00028">
    <property type="entry name" value="ZINC_FINGER_C2H2_1"/>
    <property type="match status" value="2"/>
</dbReference>
<dbReference type="InterPro" id="IPR003604">
    <property type="entry name" value="Matrin/U1-like-C_Znf_C2H2"/>
</dbReference>